<gene>
    <name evidence="1" type="ORF">DPMN_135649</name>
</gene>
<dbReference type="Proteomes" id="UP000828390">
    <property type="component" value="Unassembled WGS sequence"/>
</dbReference>
<accession>A0A9D4G1C8</accession>
<evidence type="ECO:0000313" key="1">
    <source>
        <dbReference type="EMBL" id="KAH3807314.1"/>
    </source>
</evidence>
<proteinExistence type="predicted"/>
<keyword evidence="2" id="KW-1185">Reference proteome</keyword>
<evidence type="ECO:0000313" key="2">
    <source>
        <dbReference type="Proteomes" id="UP000828390"/>
    </source>
</evidence>
<organism evidence="1 2">
    <name type="scientific">Dreissena polymorpha</name>
    <name type="common">Zebra mussel</name>
    <name type="synonym">Mytilus polymorpha</name>
    <dbReference type="NCBI Taxonomy" id="45954"/>
    <lineage>
        <taxon>Eukaryota</taxon>
        <taxon>Metazoa</taxon>
        <taxon>Spiralia</taxon>
        <taxon>Lophotrochozoa</taxon>
        <taxon>Mollusca</taxon>
        <taxon>Bivalvia</taxon>
        <taxon>Autobranchia</taxon>
        <taxon>Heteroconchia</taxon>
        <taxon>Euheterodonta</taxon>
        <taxon>Imparidentia</taxon>
        <taxon>Neoheterodontei</taxon>
        <taxon>Myida</taxon>
        <taxon>Dreissenoidea</taxon>
        <taxon>Dreissenidae</taxon>
        <taxon>Dreissena</taxon>
    </lineage>
</organism>
<reference evidence="1" key="2">
    <citation type="submission" date="2020-11" db="EMBL/GenBank/DDBJ databases">
        <authorList>
            <person name="McCartney M.A."/>
            <person name="Auch B."/>
            <person name="Kono T."/>
            <person name="Mallez S."/>
            <person name="Becker A."/>
            <person name="Gohl D.M."/>
            <person name="Silverstein K.A.T."/>
            <person name="Koren S."/>
            <person name="Bechman K.B."/>
            <person name="Herman A."/>
            <person name="Abrahante J.E."/>
            <person name="Garbe J."/>
        </authorList>
    </citation>
    <scope>NUCLEOTIDE SEQUENCE</scope>
    <source>
        <strain evidence="1">Duluth1</strain>
        <tissue evidence="1">Whole animal</tissue>
    </source>
</reference>
<sequence length="67" mass="7723">MFWHSTVIAAVVQLGSDVVHYRGFFWLKTTSFSDYVGLLPGNKRVRKTSQPWHVLIKNLCMQTRKAA</sequence>
<reference evidence="1" key="1">
    <citation type="journal article" date="2019" name="bioRxiv">
        <title>The Genome of the Zebra Mussel, Dreissena polymorpha: A Resource for Invasive Species Research.</title>
        <authorList>
            <person name="McCartney M.A."/>
            <person name="Auch B."/>
            <person name="Kono T."/>
            <person name="Mallez S."/>
            <person name="Zhang Y."/>
            <person name="Obille A."/>
            <person name="Becker A."/>
            <person name="Abrahante J.E."/>
            <person name="Garbe J."/>
            <person name="Badalamenti J.P."/>
            <person name="Herman A."/>
            <person name="Mangelson H."/>
            <person name="Liachko I."/>
            <person name="Sullivan S."/>
            <person name="Sone E.D."/>
            <person name="Koren S."/>
            <person name="Silverstein K.A.T."/>
            <person name="Beckman K.B."/>
            <person name="Gohl D.M."/>
        </authorList>
    </citation>
    <scope>NUCLEOTIDE SEQUENCE</scope>
    <source>
        <strain evidence="1">Duluth1</strain>
        <tissue evidence="1">Whole animal</tissue>
    </source>
</reference>
<name>A0A9D4G1C8_DREPO</name>
<dbReference type="AlphaFoldDB" id="A0A9D4G1C8"/>
<protein>
    <submittedName>
        <fullName evidence="1">Uncharacterized protein</fullName>
    </submittedName>
</protein>
<comment type="caution">
    <text evidence="1">The sequence shown here is derived from an EMBL/GenBank/DDBJ whole genome shotgun (WGS) entry which is preliminary data.</text>
</comment>
<dbReference type="EMBL" id="JAIWYP010000006">
    <property type="protein sequence ID" value="KAH3807314.1"/>
    <property type="molecule type" value="Genomic_DNA"/>
</dbReference>